<dbReference type="GO" id="GO:0031431">
    <property type="term" value="C:Dbf4-dependent protein kinase complex"/>
    <property type="evidence" value="ECO:0007669"/>
    <property type="project" value="TreeGrafter"/>
</dbReference>
<dbReference type="GO" id="GO:0003676">
    <property type="term" value="F:nucleic acid binding"/>
    <property type="evidence" value="ECO:0007669"/>
    <property type="project" value="InterPro"/>
</dbReference>
<evidence type="ECO:0000256" key="6">
    <source>
        <dbReference type="ARBA" id="ARBA00022771"/>
    </source>
</evidence>
<keyword evidence="16" id="KW-1185">Reference proteome</keyword>
<keyword evidence="8" id="KW-0539">Nucleus</keyword>
<evidence type="ECO:0000256" key="12">
    <source>
        <dbReference type="PROSITE-ProRule" id="PRU00600"/>
    </source>
</evidence>
<dbReference type="Proteomes" id="UP000335636">
    <property type="component" value="Unassembled WGS sequence"/>
</dbReference>
<comment type="subunit">
    <text evidence="11">Forms a complex with CDC7. Note that CDC7 forms distinct complex either with DBF4A or DBF4B. Such complexes are stable upon replication stress. Interacts with MEN1, MCM2, ORC2, ORC4 and ORC6. Interacts (via IBM motifs) with PSIP1 (via IBD domain); phosphorylation increases its affinity for PSIP1.</text>
</comment>
<keyword evidence="6 12" id="KW-0863">Zinc-finger</keyword>
<organism evidence="15 16">
    <name type="scientific">Marmota monax</name>
    <name type="common">Woodchuck</name>
    <dbReference type="NCBI Taxonomy" id="9995"/>
    <lineage>
        <taxon>Eukaryota</taxon>
        <taxon>Metazoa</taxon>
        <taxon>Chordata</taxon>
        <taxon>Craniata</taxon>
        <taxon>Vertebrata</taxon>
        <taxon>Euteleostomi</taxon>
        <taxon>Mammalia</taxon>
        <taxon>Eutheria</taxon>
        <taxon>Euarchontoglires</taxon>
        <taxon>Glires</taxon>
        <taxon>Rodentia</taxon>
        <taxon>Sciuromorpha</taxon>
        <taxon>Sciuridae</taxon>
        <taxon>Xerinae</taxon>
        <taxon>Marmotini</taxon>
        <taxon>Marmota</taxon>
    </lineage>
</organism>
<comment type="subcellular location">
    <subcellularLocation>
        <location evidence="1">Nucleus</location>
    </subcellularLocation>
</comment>
<dbReference type="PANTHER" id="PTHR15375">
    <property type="entry name" value="ACTIVATOR OF S-PHASE KINASE-RELATED"/>
    <property type="match status" value="1"/>
</dbReference>
<dbReference type="InterPro" id="IPR038545">
    <property type="entry name" value="Znf_DBF_sf"/>
</dbReference>
<dbReference type="Gene3D" id="2.10.50.40">
    <property type="match status" value="1"/>
</dbReference>
<evidence type="ECO:0000313" key="15">
    <source>
        <dbReference type="EMBL" id="VTJ84026.1"/>
    </source>
</evidence>
<gene>
    <name evidence="15" type="ORF">MONAX_5E026645</name>
</gene>
<dbReference type="Pfam" id="PF07535">
    <property type="entry name" value="zf-DBF"/>
    <property type="match status" value="1"/>
</dbReference>
<dbReference type="InterPro" id="IPR006572">
    <property type="entry name" value="Znf_DBF"/>
</dbReference>
<evidence type="ECO:0000256" key="11">
    <source>
        <dbReference type="ARBA" id="ARBA00061819"/>
    </source>
</evidence>
<keyword evidence="5" id="KW-0677">Repeat</keyword>
<feature type="compositionally biased region" description="Polar residues" evidence="13">
    <location>
        <begin position="108"/>
        <end position="130"/>
    </location>
</feature>
<dbReference type="GO" id="GO:0010571">
    <property type="term" value="P:positive regulation of nuclear cell cycle DNA replication"/>
    <property type="evidence" value="ECO:0007669"/>
    <property type="project" value="TreeGrafter"/>
</dbReference>
<evidence type="ECO:0000256" key="8">
    <source>
        <dbReference type="ARBA" id="ARBA00023242"/>
    </source>
</evidence>
<evidence type="ECO:0000256" key="7">
    <source>
        <dbReference type="ARBA" id="ARBA00022833"/>
    </source>
</evidence>
<keyword evidence="9" id="KW-0131">Cell cycle</keyword>
<feature type="compositionally biased region" description="Basic and acidic residues" evidence="13">
    <location>
        <begin position="21"/>
        <end position="37"/>
    </location>
</feature>
<dbReference type="SMART" id="SM00586">
    <property type="entry name" value="ZnF_DBF"/>
    <property type="match status" value="1"/>
</dbReference>
<dbReference type="GO" id="GO:0006260">
    <property type="term" value="P:DNA replication"/>
    <property type="evidence" value="ECO:0007669"/>
    <property type="project" value="UniProtKB-KW"/>
</dbReference>
<evidence type="ECO:0000256" key="13">
    <source>
        <dbReference type="SAM" id="MobiDB-lite"/>
    </source>
</evidence>
<feature type="region of interest" description="Disordered" evidence="13">
    <location>
        <begin position="1"/>
        <end position="37"/>
    </location>
</feature>
<keyword evidence="7" id="KW-0862">Zinc</keyword>
<dbReference type="PANTHER" id="PTHR15375:SF22">
    <property type="entry name" value="PROTEIN DBF4 HOMOLOG A"/>
    <property type="match status" value="1"/>
</dbReference>
<feature type="region of interest" description="Disordered" evidence="13">
    <location>
        <begin position="99"/>
        <end position="132"/>
    </location>
</feature>
<dbReference type="FunFam" id="2.10.50.40:FF:000001">
    <property type="entry name" value="Protein DBF4 homolog A"/>
    <property type="match status" value="1"/>
</dbReference>
<name>A0A5E4CQG9_MARMO</name>
<evidence type="ECO:0000256" key="10">
    <source>
        <dbReference type="ARBA" id="ARBA00040397"/>
    </source>
</evidence>
<feature type="domain" description="DBF4-type" evidence="14">
    <location>
        <begin position="289"/>
        <end position="337"/>
    </location>
</feature>
<keyword evidence="4" id="KW-0479">Metal-binding</keyword>
<proteinExistence type="predicted"/>
<evidence type="ECO:0000256" key="5">
    <source>
        <dbReference type="ARBA" id="ARBA00022737"/>
    </source>
</evidence>
<evidence type="ECO:0000256" key="4">
    <source>
        <dbReference type="ARBA" id="ARBA00022723"/>
    </source>
</evidence>
<protein>
    <recommendedName>
        <fullName evidence="10">Protein DBF4 homolog A</fullName>
    </recommendedName>
</protein>
<dbReference type="InterPro" id="IPR051590">
    <property type="entry name" value="Replication_Regulatory_Kinase"/>
</dbReference>
<evidence type="ECO:0000256" key="9">
    <source>
        <dbReference type="ARBA" id="ARBA00023306"/>
    </source>
</evidence>
<dbReference type="Gene3D" id="6.10.250.3410">
    <property type="entry name" value="DBF zinc finger"/>
    <property type="match status" value="1"/>
</dbReference>
<dbReference type="EMBL" id="CABDUW010001788">
    <property type="protein sequence ID" value="VTJ84026.1"/>
    <property type="molecule type" value="Genomic_DNA"/>
</dbReference>
<evidence type="ECO:0000256" key="3">
    <source>
        <dbReference type="ARBA" id="ARBA00022705"/>
    </source>
</evidence>
<keyword evidence="3" id="KW-0235">DNA replication</keyword>
<dbReference type="GO" id="GO:1901987">
    <property type="term" value="P:regulation of cell cycle phase transition"/>
    <property type="evidence" value="ECO:0007669"/>
    <property type="project" value="TreeGrafter"/>
</dbReference>
<comment type="caution">
    <text evidence="15">The sequence shown here is derived from an EMBL/GenBank/DDBJ whole genome shotgun (WGS) entry which is preliminary data.</text>
</comment>
<dbReference type="PROSITE" id="PS51265">
    <property type="entry name" value="ZF_DBF4"/>
    <property type="match status" value="1"/>
</dbReference>
<evidence type="ECO:0000256" key="2">
    <source>
        <dbReference type="ARBA" id="ARBA00022553"/>
    </source>
</evidence>
<sequence>MNSGAMRIHSKGHFQGGIQVKNEKNRPSLKSLKTDNRTEKSKYKPLWGKVFYLDLPSVTISEKLQKDIKDLGGRVEEFLSKDISYLISNKKEAKFAQTLGRISPIPSPESTYTAETTSPHPSHDGSSFKSPDSVCLSRGKLLVEKAIKDHDFIPSNSILSNALSWGVKILHIDDIRYYIEQKKKELYLLKKSSTSIRDVGKRVGIGTQKTRTGRLKKPFVKVEDMSQLYRPFYLQMTNMPFINYSIQKPCSPYDVDKPSSIQKQTQVKLRIQTDGDKYGETPIQLQLKEKKKKGYCECCLQKYEDLETHLLSEQHRNFAQSNQYQVVDDIVSKLVFDFVEYERDTPKKKRIKYSVGSLSPVSVNVLKKSEPKEKLELQHISQTDFRENCAQVIKQNFLYEETQEPEQKLEFISESIPCLSQELRGLNEKMMDECSMLSAAENDIQQNFAQLPPHKNNQECILDISEHKLIINENNLEELRVDHCPFKLQASIKVSHFNTDNSASQPKQKSDTALFLSKDIREKDLHSVFGDAPGLITINSKEHLTIKTKTSNSPPEELNECDVKNMDNVPSSKIHRKVRILLGRNKKENLEPNAELDKKRTEFLITQEENRTYSSPVQSLMDLFQTSEEKSEFLGFISYTENSGICNVLDIWEEEGSNSVLTFFSSSTSTFTGF</sequence>
<accession>A0A5E4CQG9</accession>
<dbReference type="FunFam" id="6.10.250.3410:FF:000001">
    <property type="entry name" value="Protein DBF4 homolog A"/>
    <property type="match status" value="1"/>
</dbReference>
<dbReference type="GO" id="GO:0043539">
    <property type="term" value="F:protein serine/threonine kinase activator activity"/>
    <property type="evidence" value="ECO:0007669"/>
    <property type="project" value="TreeGrafter"/>
</dbReference>
<dbReference type="GO" id="GO:0008270">
    <property type="term" value="F:zinc ion binding"/>
    <property type="evidence" value="ECO:0007669"/>
    <property type="project" value="UniProtKB-KW"/>
</dbReference>
<evidence type="ECO:0000259" key="14">
    <source>
        <dbReference type="PROSITE" id="PS51265"/>
    </source>
</evidence>
<evidence type="ECO:0000313" key="16">
    <source>
        <dbReference type="Proteomes" id="UP000335636"/>
    </source>
</evidence>
<reference evidence="15" key="1">
    <citation type="submission" date="2019-04" db="EMBL/GenBank/DDBJ databases">
        <authorList>
            <person name="Alioto T."/>
            <person name="Alioto T."/>
        </authorList>
    </citation>
    <scope>NUCLEOTIDE SEQUENCE [LARGE SCALE GENOMIC DNA]</scope>
</reference>
<evidence type="ECO:0000256" key="1">
    <source>
        <dbReference type="ARBA" id="ARBA00004123"/>
    </source>
</evidence>
<keyword evidence="2" id="KW-0597">Phosphoprotein</keyword>
<dbReference type="AlphaFoldDB" id="A0A5E4CQG9"/>